<keyword evidence="2" id="KW-0560">Oxidoreductase</keyword>
<evidence type="ECO:0000313" key="3">
    <source>
        <dbReference type="EMBL" id="APJ04059.1"/>
    </source>
</evidence>
<accession>A0A1L4D1H8</accession>
<evidence type="ECO:0000256" key="2">
    <source>
        <dbReference type="ARBA" id="ARBA00023002"/>
    </source>
</evidence>
<dbReference type="InterPro" id="IPR036188">
    <property type="entry name" value="FAD/NAD-bd_sf"/>
</dbReference>
<evidence type="ECO:0008006" key="5">
    <source>
        <dbReference type="Google" id="ProtNLM"/>
    </source>
</evidence>
<name>A0A1L4D1H8_9BACT</name>
<dbReference type="STRING" id="1915309.AXG55_09130"/>
<sequence>MFRYTNSESLSWDTGPTLISLPQEITKIFQLLQKEPPQLIPVTSGCRLVFSDGTDWTLPAGEKNLLQYFKEKDYQLFENFSQILKISSNIFDFAEKNIFHTDPPSTMSLGMKSLSSGLFFRHPKVTLTPYTKVVDSLISNKNLREFFYHFASYVGVNPDKAQGGILSIAHVELNSDIVFPAGGVYTIADKLYKAACEYNVKFYFNTEVVEAKAHPHEDSPRSWNICLKNNNETSFASYDIIVSNSDPFVAAEKWLSNTQLKNYFSSYLKTNSLRPSESQFVILFDWKDASSLVHHVKIFPKSWRQSFIDVCENFNLPEDPCVYLVWPHATDKSISPRILYISAMAPNNLSEISWNQDFCDKYSEKILDICRKKLNLSFKGTVFKTITPIELENRTRSFKGGIYSATSSEYQPMSFHFSGLTKVPNIYFVGAGVHPGAGVTMVMKSAHRISKHIIQKFTNWK</sequence>
<reference evidence="3 4" key="1">
    <citation type="submission" date="2016-10" db="EMBL/GenBank/DDBJ databases">
        <title>Silvanigrella aquatica sp. nov., isolated from a freshwater lake located in the Black Forest, Germany, description of Silvanigrellaceae fam. nov., Silvanigrellales ord. nov., reclassification of the order Bdellovibrionales in the class Oligoflexia, reclassification of the families Bacteriovoracaceae and Halobacteriovoraceae in the new order Bacteriovoracales ord. nov., and reclassification of the family Pseudobacteriovoracaceae in the order Oligoflexiales.</title>
        <authorList>
            <person name="Hahn M.W."/>
            <person name="Schmidt J."/>
            <person name="Koll U."/>
            <person name="Rohde M."/>
            <person name="Verbag S."/>
            <person name="Pitt A."/>
            <person name="Nakai R."/>
            <person name="Naganuma T."/>
            <person name="Lang E."/>
        </authorList>
    </citation>
    <scope>NUCLEOTIDE SEQUENCE [LARGE SCALE GENOMIC DNA]</scope>
    <source>
        <strain evidence="3 4">MWH-Nonnen-W8red</strain>
    </source>
</reference>
<organism evidence="3 4">
    <name type="scientific">Silvanigrella aquatica</name>
    <dbReference type="NCBI Taxonomy" id="1915309"/>
    <lineage>
        <taxon>Bacteria</taxon>
        <taxon>Pseudomonadati</taxon>
        <taxon>Bdellovibrionota</taxon>
        <taxon>Oligoflexia</taxon>
        <taxon>Silvanigrellales</taxon>
        <taxon>Silvanigrellaceae</taxon>
        <taxon>Silvanigrella</taxon>
    </lineage>
</organism>
<keyword evidence="4" id="KW-1185">Reference proteome</keyword>
<dbReference type="KEGG" id="saqi:AXG55_09130"/>
<dbReference type="SUPFAM" id="SSF51905">
    <property type="entry name" value="FAD/NAD(P)-binding domain"/>
    <property type="match status" value="1"/>
</dbReference>
<dbReference type="AlphaFoldDB" id="A0A1L4D1H8"/>
<dbReference type="Proteomes" id="UP000184731">
    <property type="component" value="Chromosome"/>
</dbReference>
<gene>
    <name evidence="3" type="ORF">AXG55_09130</name>
</gene>
<dbReference type="GO" id="GO:0016491">
    <property type="term" value="F:oxidoreductase activity"/>
    <property type="evidence" value="ECO:0007669"/>
    <property type="project" value="UniProtKB-KW"/>
</dbReference>
<evidence type="ECO:0000313" key="4">
    <source>
        <dbReference type="Proteomes" id="UP000184731"/>
    </source>
</evidence>
<evidence type="ECO:0000256" key="1">
    <source>
        <dbReference type="ARBA" id="ARBA00006046"/>
    </source>
</evidence>
<proteinExistence type="inferred from homology"/>
<comment type="similarity">
    <text evidence="1">Belongs to the carotenoid/retinoid oxidoreductase family.</text>
</comment>
<dbReference type="PANTHER" id="PTHR43734:SF7">
    <property type="entry name" value="4,4'-DIAPONEUROSPORENE OXYGENASE"/>
    <property type="match status" value="1"/>
</dbReference>
<protein>
    <recommendedName>
        <fullName evidence="5">Amine oxidase domain-containing protein</fullName>
    </recommendedName>
</protein>
<dbReference type="PANTHER" id="PTHR43734">
    <property type="entry name" value="PHYTOENE DESATURASE"/>
    <property type="match status" value="1"/>
</dbReference>
<dbReference type="EMBL" id="CP017834">
    <property type="protein sequence ID" value="APJ04059.1"/>
    <property type="molecule type" value="Genomic_DNA"/>
</dbReference>